<accession>A0A2G8T7T7</accession>
<dbReference type="RefSeq" id="WP_099793853.1">
    <property type="nucleotide sequence ID" value="NZ_PDOC01000041.1"/>
</dbReference>
<protein>
    <submittedName>
        <fullName evidence="1">Uncharacterized protein</fullName>
    </submittedName>
</protein>
<gene>
    <name evidence="1" type="ORF">CR105_26420</name>
</gene>
<evidence type="ECO:0000313" key="1">
    <source>
        <dbReference type="EMBL" id="PIL42033.1"/>
    </source>
</evidence>
<evidence type="ECO:0000313" key="2">
    <source>
        <dbReference type="Proteomes" id="UP000230390"/>
    </source>
</evidence>
<organism evidence="1 2">
    <name type="scientific">Massilia eurypsychrophila</name>
    <dbReference type="NCBI Taxonomy" id="1485217"/>
    <lineage>
        <taxon>Bacteria</taxon>
        <taxon>Pseudomonadati</taxon>
        <taxon>Pseudomonadota</taxon>
        <taxon>Betaproteobacteria</taxon>
        <taxon>Burkholderiales</taxon>
        <taxon>Oxalobacteraceae</taxon>
        <taxon>Telluria group</taxon>
        <taxon>Massilia</taxon>
    </lineage>
</organism>
<dbReference type="AlphaFoldDB" id="A0A2G8T7T7"/>
<comment type="caution">
    <text evidence="1">The sequence shown here is derived from an EMBL/GenBank/DDBJ whole genome shotgun (WGS) entry which is preliminary data.</text>
</comment>
<reference evidence="1 2" key="1">
    <citation type="submission" date="2017-10" db="EMBL/GenBank/DDBJ databases">
        <title>Massilia psychrophilum sp. nov., a novel purple-pigmented bacterium isolated from Tianshan glacier, Xinjiang Municipality, China.</title>
        <authorList>
            <person name="Wang H."/>
        </authorList>
    </citation>
    <scope>NUCLEOTIDE SEQUENCE [LARGE SCALE GENOMIC DNA]</scope>
    <source>
        <strain evidence="1 2">JCM 30074</strain>
    </source>
</reference>
<name>A0A2G8T7T7_9BURK</name>
<dbReference type="EMBL" id="PDOC01000041">
    <property type="protein sequence ID" value="PIL42033.1"/>
    <property type="molecule type" value="Genomic_DNA"/>
</dbReference>
<proteinExistence type="predicted"/>
<sequence length="175" mass="17175">MARQYQSGTGVFVDASAARQYQSGTGPLVNAADGAAAGGAVNLAISNLASAGTLSTVNVSVVPPAAGVKNLIVANLADADTLGTVAVGVAPAQGTLTSDVFRAWGSSAALAGLTVPRVVALRFDGTVALNLANQVTNGAGRIVLASASLVTGTDYLLGTWNADGSARGLKAYTAT</sequence>
<keyword evidence="2" id="KW-1185">Reference proteome</keyword>
<dbReference type="Proteomes" id="UP000230390">
    <property type="component" value="Unassembled WGS sequence"/>
</dbReference>